<evidence type="ECO:0000256" key="1">
    <source>
        <dbReference type="ARBA" id="ARBA00001946"/>
    </source>
</evidence>
<dbReference type="Proteomes" id="UP000677082">
    <property type="component" value="Unassembled WGS sequence"/>
</dbReference>
<evidence type="ECO:0000256" key="4">
    <source>
        <dbReference type="ARBA" id="ARBA00022842"/>
    </source>
</evidence>
<keyword evidence="3 5" id="KW-0378">Hydrolase</keyword>
<reference evidence="7 8" key="1">
    <citation type="submission" date="2021-03" db="EMBL/GenBank/DDBJ databases">
        <title>Whole genome shotgun sequence of Actinoplanes toevensis NBRC 105298.</title>
        <authorList>
            <person name="Komaki H."/>
            <person name="Tamura T."/>
        </authorList>
    </citation>
    <scope>NUCLEOTIDE SEQUENCE [LARGE SCALE GENOMIC DNA]</scope>
    <source>
        <strain evidence="7 8">NBRC 105298</strain>
    </source>
</reference>
<proteinExistence type="inferred from homology"/>
<dbReference type="InterPro" id="IPR020084">
    <property type="entry name" value="NUDIX_hydrolase_CS"/>
</dbReference>
<organism evidence="7 8">
    <name type="scientific">Paractinoplanes toevensis</name>
    <dbReference type="NCBI Taxonomy" id="571911"/>
    <lineage>
        <taxon>Bacteria</taxon>
        <taxon>Bacillati</taxon>
        <taxon>Actinomycetota</taxon>
        <taxon>Actinomycetes</taxon>
        <taxon>Micromonosporales</taxon>
        <taxon>Micromonosporaceae</taxon>
        <taxon>Paractinoplanes</taxon>
    </lineage>
</organism>
<comment type="similarity">
    <text evidence="2 5">Belongs to the Nudix hydrolase family.</text>
</comment>
<dbReference type="InterPro" id="IPR020476">
    <property type="entry name" value="Nudix_hydrolase"/>
</dbReference>
<dbReference type="PROSITE" id="PS00893">
    <property type="entry name" value="NUDIX_BOX"/>
    <property type="match status" value="1"/>
</dbReference>
<evidence type="ECO:0000313" key="8">
    <source>
        <dbReference type="Proteomes" id="UP000677082"/>
    </source>
</evidence>
<dbReference type="PANTHER" id="PTHR43046">
    <property type="entry name" value="GDP-MANNOSE MANNOSYL HYDROLASE"/>
    <property type="match status" value="1"/>
</dbReference>
<comment type="cofactor">
    <cofactor evidence="1">
        <name>Mg(2+)</name>
        <dbReference type="ChEBI" id="CHEBI:18420"/>
    </cofactor>
</comment>
<dbReference type="InterPro" id="IPR000086">
    <property type="entry name" value="NUDIX_hydrolase_dom"/>
</dbReference>
<dbReference type="PANTHER" id="PTHR43046:SF12">
    <property type="entry name" value="GDP-MANNOSE MANNOSYL HYDROLASE"/>
    <property type="match status" value="1"/>
</dbReference>
<dbReference type="RefSeq" id="WP_246607315.1">
    <property type="nucleotide sequence ID" value="NZ_BOQN01000059.1"/>
</dbReference>
<gene>
    <name evidence="7" type="ORF">Ato02nite_045820</name>
</gene>
<dbReference type="AlphaFoldDB" id="A0A919TEQ8"/>
<dbReference type="GO" id="GO:0016787">
    <property type="term" value="F:hydrolase activity"/>
    <property type="evidence" value="ECO:0007669"/>
    <property type="project" value="UniProtKB-KW"/>
</dbReference>
<name>A0A919TEQ8_9ACTN</name>
<keyword evidence="8" id="KW-1185">Reference proteome</keyword>
<protein>
    <submittedName>
        <fullName evidence="7">NUDIX hydrolase</fullName>
    </submittedName>
</protein>
<dbReference type="SUPFAM" id="SSF55811">
    <property type="entry name" value="Nudix"/>
    <property type="match status" value="1"/>
</dbReference>
<evidence type="ECO:0000256" key="3">
    <source>
        <dbReference type="ARBA" id="ARBA00022801"/>
    </source>
</evidence>
<dbReference type="CDD" id="cd18876">
    <property type="entry name" value="NUDIX_Hydrolase"/>
    <property type="match status" value="1"/>
</dbReference>
<sequence length="144" mass="15887">MSLLVAAGALFRDAGGHIMMVRTHYQDAWEIPGGMVEEGETPSEACAREVREELGLVITPGQALVIDWAPHPVEGDKLLFVFDGGTLTDAQHAAIRFTDGEILEWAYVEPARLEEYTVDRLAGRLRAAVPGETRYLENGRPARR</sequence>
<accession>A0A919TEQ8</accession>
<dbReference type="InterPro" id="IPR015797">
    <property type="entry name" value="NUDIX_hydrolase-like_dom_sf"/>
</dbReference>
<evidence type="ECO:0000259" key="6">
    <source>
        <dbReference type="PROSITE" id="PS51462"/>
    </source>
</evidence>
<comment type="caution">
    <text evidence="7">The sequence shown here is derived from an EMBL/GenBank/DDBJ whole genome shotgun (WGS) entry which is preliminary data.</text>
</comment>
<evidence type="ECO:0000256" key="5">
    <source>
        <dbReference type="RuleBase" id="RU003476"/>
    </source>
</evidence>
<dbReference type="Pfam" id="PF00293">
    <property type="entry name" value="NUDIX"/>
    <property type="match status" value="1"/>
</dbReference>
<evidence type="ECO:0000256" key="2">
    <source>
        <dbReference type="ARBA" id="ARBA00005582"/>
    </source>
</evidence>
<keyword evidence="4" id="KW-0460">Magnesium</keyword>
<dbReference type="PROSITE" id="PS51462">
    <property type="entry name" value="NUDIX"/>
    <property type="match status" value="1"/>
</dbReference>
<evidence type="ECO:0000313" key="7">
    <source>
        <dbReference type="EMBL" id="GIM92789.1"/>
    </source>
</evidence>
<dbReference type="PRINTS" id="PR00502">
    <property type="entry name" value="NUDIXFAMILY"/>
</dbReference>
<dbReference type="Gene3D" id="3.90.79.10">
    <property type="entry name" value="Nucleoside Triphosphate Pyrophosphohydrolase"/>
    <property type="match status" value="1"/>
</dbReference>
<feature type="domain" description="Nudix hydrolase" evidence="6">
    <location>
        <begin position="1"/>
        <end position="134"/>
    </location>
</feature>
<dbReference type="EMBL" id="BOQN01000059">
    <property type="protein sequence ID" value="GIM92789.1"/>
    <property type="molecule type" value="Genomic_DNA"/>
</dbReference>